<dbReference type="InterPro" id="IPR026258">
    <property type="entry name" value="SRP68"/>
</dbReference>
<gene>
    <name evidence="11" type="ORF">J8273_8501</name>
</gene>
<feature type="compositionally biased region" description="Acidic residues" evidence="10">
    <location>
        <begin position="334"/>
        <end position="344"/>
    </location>
</feature>
<keyword evidence="8" id="KW-0687">Ribonucleoprotein</keyword>
<dbReference type="Proteomes" id="UP000717585">
    <property type="component" value="Unassembled WGS sequence"/>
</dbReference>
<evidence type="ECO:0000256" key="6">
    <source>
        <dbReference type="ARBA" id="ARBA00023135"/>
    </source>
</evidence>
<comment type="subcellular location">
    <subcellularLocation>
        <location evidence="1">Cytoplasm</location>
    </subcellularLocation>
    <subcellularLocation>
        <location evidence="2">Nucleus</location>
        <location evidence="2">Nucleolus</location>
    </subcellularLocation>
</comment>
<accession>A0A8J6AZP3</accession>
<proteinExistence type="inferred from homology"/>
<keyword evidence="7" id="KW-0539">Nucleus</keyword>
<keyword evidence="5" id="KW-0694">RNA-binding</keyword>
<keyword evidence="4" id="KW-0963">Cytoplasm</keyword>
<evidence type="ECO:0000256" key="3">
    <source>
        <dbReference type="ARBA" id="ARBA00009352"/>
    </source>
</evidence>
<reference evidence="11" key="1">
    <citation type="submission" date="2021-05" db="EMBL/GenBank/DDBJ databases">
        <title>A free-living protist that lacks canonical eukaryotic 1 DNA replication and segregation systems.</title>
        <authorList>
            <person name="Salas-Leiva D.E."/>
            <person name="Tromer E.C."/>
            <person name="Curtis B.A."/>
            <person name="Jerlstrom-Hultqvist J."/>
            <person name="Kolisko M."/>
            <person name="Yi Z."/>
            <person name="Salas-Leiva J.S."/>
            <person name="Gallot-Lavallee L."/>
            <person name="Kops G.J.P.L."/>
            <person name="Archibald J.M."/>
            <person name="Simpson A.G.B."/>
            <person name="Roger A.J."/>
        </authorList>
    </citation>
    <scope>NUCLEOTIDE SEQUENCE</scope>
    <source>
        <strain evidence="11">BICM</strain>
    </source>
</reference>
<evidence type="ECO:0000313" key="12">
    <source>
        <dbReference type="Proteomes" id="UP000717585"/>
    </source>
</evidence>
<sequence>MYLVALSQRHRDHGLRTDDYNAYQKYCSRRLGTIRAGLKKDSFAVPSVSKEAVESDSLVKISDNRQLEFLFVACERSWARAMALRDPPKREEGIDPSIADIRARHRHHQQVRKLRKACRIASLIQRYTAARDDPAMAALAVGYGYYLNGLALVEAQEFPKAHVALMKHIAIFGTETTPGVLSPHVPPDREFKPLVEVSRRYAADGLRRFCRYQIAGQLQDSGVVADIDGALDAIEKKAVKDSEDEVAPLIAALEAESKRVDVNTVRYTTIEDIKPGRTPKDVGLIVPAPSFFDIAFERLPERSLHDRIAAEKAKSRKETGKETKPAVEKKVEASEEPAAEEPPAEEGGIKGWFGRWRKK</sequence>
<dbReference type="GO" id="GO:0005786">
    <property type="term" value="C:signal recognition particle, endoplasmic reticulum targeting"/>
    <property type="evidence" value="ECO:0007669"/>
    <property type="project" value="UniProtKB-KW"/>
</dbReference>
<dbReference type="PANTHER" id="PTHR12860">
    <property type="entry name" value="SIGNAL RECOGNITION PARTICLE 68 KDA PROTEIN"/>
    <property type="match status" value="1"/>
</dbReference>
<dbReference type="GO" id="GO:0030942">
    <property type="term" value="F:endoplasmic reticulum signal peptide binding"/>
    <property type="evidence" value="ECO:0007669"/>
    <property type="project" value="InterPro"/>
</dbReference>
<evidence type="ECO:0000256" key="10">
    <source>
        <dbReference type="SAM" id="MobiDB-lite"/>
    </source>
</evidence>
<dbReference type="AlphaFoldDB" id="A0A8J6AZP3"/>
<evidence type="ECO:0000313" key="11">
    <source>
        <dbReference type="EMBL" id="KAG9389822.1"/>
    </source>
</evidence>
<feature type="region of interest" description="Disordered" evidence="10">
    <location>
        <begin position="310"/>
        <end position="359"/>
    </location>
</feature>
<organism evidence="11 12">
    <name type="scientific">Carpediemonas membranifera</name>
    <dbReference type="NCBI Taxonomy" id="201153"/>
    <lineage>
        <taxon>Eukaryota</taxon>
        <taxon>Metamonada</taxon>
        <taxon>Carpediemonas-like organisms</taxon>
        <taxon>Carpediemonas</taxon>
    </lineage>
</organism>
<comment type="similarity">
    <text evidence="3">Belongs to the SRP68 family.</text>
</comment>
<dbReference type="EMBL" id="JAHDYR010000067">
    <property type="protein sequence ID" value="KAG9389822.1"/>
    <property type="molecule type" value="Genomic_DNA"/>
</dbReference>
<evidence type="ECO:0000256" key="9">
    <source>
        <dbReference type="ARBA" id="ARBA00029498"/>
    </source>
</evidence>
<feature type="compositionally biased region" description="Basic and acidic residues" evidence="10">
    <location>
        <begin position="310"/>
        <end position="333"/>
    </location>
</feature>
<evidence type="ECO:0000256" key="8">
    <source>
        <dbReference type="ARBA" id="ARBA00023274"/>
    </source>
</evidence>
<protein>
    <recommendedName>
        <fullName evidence="9">Signal recognition particle subunit SRP68</fullName>
    </recommendedName>
</protein>
<evidence type="ECO:0000256" key="2">
    <source>
        <dbReference type="ARBA" id="ARBA00004604"/>
    </source>
</evidence>
<dbReference type="Gene3D" id="1.10.3450.40">
    <property type="entry name" value="Signal recognition particle, SRP68 subunit, RNA-binding domain"/>
    <property type="match status" value="1"/>
</dbReference>
<comment type="caution">
    <text evidence="11">The sequence shown here is derived from an EMBL/GenBank/DDBJ whole genome shotgun (WGS) entry which is preliminary data.</text>
</comment>
<evidence type="ECO:0000256" key="4">
    <source>
        <dbReference type="ARBA" id="ARBA00022490"/>
    </source>
</evidence>
<evidence type="ECO:0000256" key="1">
    <source>
        <dbReference type="ARBA" id="ARBA00004496"/>
    </source>
</evidence>
<keyword evidence="12" id="KW-1185">Reference proteome</keyword>
<evidence type="ECO:0000256" key="7">
    <source>
        <dbReference type="ARBA" id="ARBA00023242"/>
    </source>
</evidence>
<dbReference type="InterPro" id="IPR038253">
    <property type="entry name" value="SRP68_N_sf"/>
</dbReference>
<keyword evidence="6" id="KW-0733">Signal recognition particle</keyword>
<dbReference type="Pfam" id="PF16969">
    <property type="entry name" value="SRP68"/>
    <property type="match status" value="1"/>
</dbReference>
<dbReference type="GO" id="GO:0008312">
    <property type="term" value="F:7S RNA binding"/>
    <property type="evidence" value="ECO:0007669"/>
    <property type="project" value="InterPro"/>
</dbReference>
<dbReference type="GO" id="GO:0005047">
    <property type="term" value="F:signal recognition particle binding"/>
    <property type="evidence" value="ECO:0007669"/>
    <property type="project" value="InterPro"/>
</dbReference>
<dbReference type="GO" id="GO:0006614">
    <property type="term" value="P:SRP-dependent cotranslational protein targeting to membrane"/>
    <property type="evidence" value="ECO:0007669"/>
    <property type="project" value="InterPro"/>
</dbReference>
<dbReference type="GO" id="GO:0005730">
    <property type="term" value="C:nucleolus"/>
    <property type="evidence" value="ECO:0007669"/>
    <property type="project" value="UniProtKB-SubCell"/>
</dbReference>
<name>A0A8J6AZP3_9EUKA</name>
<dbReference type="PANTHER" id="PTHR12860:SF0">
    <property type="entry name" value="SIGNAL RECOGNITION PARTICLE SUBUNIT SRP68"/>
    <property type="match status" value="1"/>
</dbReference>
<evidence type="ECO:0000256" key="5">
    <source>
        <dbReference type="ARBA" id="ARBA00022884"/>
    </source>
</evidence>